<dbReference type="AlphaFoldDB" id="A0A4P9Z8I8"/>
<dbReference type="GO" id="GO:0009986">
    <property type="term" value="C:cell surface"/>
    <property type="evidence" value="ECO:0007669"/>
    <property type="project" value="TreeGrafter"/>
</dbReference>
<evidence type="ECO:0000256" key="1">
    <source>
        <dbReference type="ARBA" id="ARBA00004191"/>
    </source>
</evidence>
<dbReference type="SUPFAM" id="SSF51445">
    <property type="entry name" value="(Trans)glycosidases"/>
    <property type="match status" value="1"/>
</dbReference>
<dbReference type="Proteomes" id="UP000268321">
    <property type="component" value="Unassembled WGS sequence"/>
</dbReference>
<keyword evidence="5" id="KW-0732">Signal</keyword>
<evidence type="ECO:0000256" key="7">
    <source>
        <dbReference type="ARBA" id="ARBA00023295"/>
    </source>
</evidence>
<dbReference type="OrthoDB" id="4082933at2759"/>
<comment type="subcellular location">
    <subcellularLocation>
        <location evidence="1">Secreted</location>
        <location evidence="1">Cell wall</location>
    </subcellularLocation>
</comment>
<sequence>TDLILPPVAIAWSPHRKDHSLKSQDQVIKDIVFINKQRILRIRIHGTEGLLVPILFNTCKKLRIRIDQGFEISLGGVNDVDEQLTRVIGWAKDYGWDIFSSFTVGYEPISKGYRDALQLISKITEVKARLAEAGYEGPITTLESADTFINNPELCQLSEIDFIGIKVHPYFSQNPPKEAGQFILAEKKRVERICNKPVKIVETGYPTAGKRNGQNIPSKRNQLIALNSIWQATKGDVTYMSLYDELWKRQGPKQIERHFGIFKPTY</sequence>
<dbReference type="GO" id="GO:0005576">
    <property type="term" value="C:extracellular region"/>
    <property type="evidence" value="ECO:0007669"/>
    <property type="project" value="TreeGrafter"/>
</dbReference>
<proteinExistence type="inferred from homology"/>
<protein>
    <submittedName>
        <fullName evidence="8">Glycoside hydrolase</fullName>
    </submittedName>
</protein>
<evidence type="ECO:0000256" key="4">
    <source>
        <dbReference type="ARBA" id="ARBA00022525"/>
    </source>
</evidence>
<evidence type="ECO:0000256" key="5">
    <source>
        <dbReference type="ARBA" id="ARBA00022729"/>
    </source>
</evidence>
<accession>A0A4P9Z8I8</accession>
<dbReference type="PANTHER" id="PTHR16631:SF24">
    <property type="entry name" value="FAMILY 17 GLUCOSIDASE SCW11-RELATED"/>
    <property type="match status" value="1"/>
</dbReference>
<evidence type="ECO:0000256" key="2">
    <source>
        <dbReference type="ARBA" id="ARBA00008773"/>
    </source>
</evidence>
<dbReference type="PANTHER" id="PTHR16631">
    <property type="entry name" value="GLUCAN 1,3-BETA-GLUCOSIDASE"/>
    <property type="match status" value="1"/>
</dbReference>
<dbReference type="GO" id="GO:0071555">
    <property type="term" value="P:cell wall organization"/>
    <property type="evidence" value="ECO:0007669"/>
    <property type="project" value="TreeGrafter"/>
</dbReference>
<keyword evidence="3" id="KW-0134">Cell wall</keyword>
<keyword evidence="7" id="KW-0326">Glycosidase</keyword>
<name>A0A4P9Z8I8_9ASCO</name>
<evidence type="ECO:0000313" key="8">
    <source>
        <dbReference type="EMBL" id="RKP29034.1"/>
    </source>
</evidence>
<gene>
    <name evidence="8" type="ORF">METBISCDRAFT_19615</name>
</gene>
<dbReference type="GO" id="GO:0009277">
    <property type="term" value="C:fungal-type cell wall"/>
    <property type="evidence" value="ECO:0007669"/>
    <property type="project" value="TreeGrafter"/>
</dbReference>
<evidence type="ECO:0000313" key="9">
    <source>
        <dbReference type="Proteomes" id="UP000268321"/>
    </source>
</evidence>
<evidence type="ECO:0000256" key="3">
    <source>
        <dbReference type="ARBA" id="ARBA00022512"/>
    </source>
</evidence>
<keyword evidence="9" id="KW-1185">Reference proteome</keyword>
<organism evidence="8 9">
    <name type="scientific">Metschnikowia bicuspidata</name>
    <dbReference type="NCBI Taxonomy" id="27322"/>
    <lineage>
        <taxon>Eukaryota</taxon>
        <taxon>Fungi</taxon>
        <taxon>Dikarya</taxon>
        <taxon>Ascomycota</taxon>
        <taxon>Saccharomycotina</taxon>
        <taxon>Pichiomycetes</taxon>
        <taxon>Metschnikowiaceae</taxon>
        <taxon>Metschnikowia</taxon>
    </lineage>
</organism>
<dbReference type="GO" id="GO:0042973">
    <property type="term" value="F:glucan endo-1,3-beta-D-glucosidase activity"/>
    <property type="evidence" value="ECO:0007669"/>
    <property type="project" value="TreeGrafter"/>
</dbReference>
<evidence type="ECO:0000256" key="6">
    <source>
        <dbReference type="ARBA" id="ARBA00022801"/>
    </source>
</evidence>
<comment type="similarity">
    <text evidence="2">Belongs to the glycosyl hydrolase 17 family.</text>
</comment>
<feature type="non-terminal residue" evidence="8">
    <location>
        <position position="1"/>
    </location>
</feature>
<keyword evidence="6 8" id="KW-0378">Hydrolase</keyword>
<keyword evidence="4" id="KW-0964">Secreted</keyword>
<reference evidence="9" key="1">
    <citation type="journal article" date="2018" name="Nat. Microbiol.">
        <title>Leveraging single-cell genomics to expand the fungal tree of life.</title>
        <authorList>
            <person name="Ahrendt S.R."/>
            <person name="Quandt C.A."/>
            <person name="Ciobanu D."/>
            <person name="Clum A."/>
            <person name="Salamov A."/>
            <person name="Andreopoulos B."/>
            <person name="Cheng J.F."/>
            <person name="Woyke T."/>
            <person name="Pelin A."/>
            <person name="Henrissat B."/>
            <person name="Reynolds N.K."/>
            <person name="Benny G.L."/>
            <person name="Smith M.E."/>
            <person name="James T.Y."/>
            <person name="Grigoriev I.V."/>
        </authorList>
    </citation>
    <scope>NUCLEOTIDE SEQUENCE [LARGE SCALE GENOMIC DNA]</scope>
    <source>
        <strain evidence="9">Baker2002</strain>
    </source>
</reference>
<dbReference type="EMBL" id="ML004518">
    <property type="protein sequence ID" value="RKP29034.1"/>
    <property type="molecule type" value="Genomic_DNA"/>
</dbReference>
<dbReference type="Gene3D" id="3.20.20.80">
    <property type="entry name" value="Glycosidases"/>
    <property type="match status" value="1"/>
</dbReference>
<dbReference type="InterPro" id="IPR050732">
    <property type="entry name" value="Beta-glucan_modifiers"/>
</dbReference>
<dbReference type="InterPro" id="IPR017853">
    <property type="entry name" value="GH"/>
</dbReference>